<reference evidence="2" key="2">
    <citation type="submission" date="2020-11" db="EMBL/GenBank/DDBJ databases">
        <authorList>
            <person name="McCartney M.A."/>
            <person name="Auch B."/>
            <person name="Kono T."/>
            <person name="Mallez S."/>
            <person name="Becker A."/>
            <person name="Gohl D.M."/>
            <person name="Silverstein K.A.T."/>
            <person name="Koren S."/>
            <person name="Bechman K.B."/>
            <person name="Herman A."/>
            <person name="Abrahante J.E."/>
            <person name="Garbe J."/>
        </authorList>
    </citation>
    <scope>NUCLEOTIDE SEQUENCE</scope>
    <source>
        <strain evidence="2">Duluth1</strain>
        <tissue evidence="2">Whole animal</tissue>
    </source>
</reference>
<evidence type="ECO:0000313" key="3">
    <source>
        <dbReference type="Proteomes" id="UP000828390"/>
    </source>
</evidence>
<name>A0A9D4HDP5_DREPO</name>
<accession>A0A9D4HDP5</accession>
<dbReference type="Proteomes" id="UP000828390">
    <property type="component" value="Unassembled WGS sequence"/>
</dbReference>
<dbReference type="EMBL" id="JAIWYP010000013">
    <property type="protein sequence ID" value="KAH3715760.1"/>
    <property type="molecule type" value="Genomic_DNA"/>
</dbReference>
<sequence length="113" mass="12929">MAEVFVKNNNNRSPFVDNEEEDMGHSDVSNNTVSGKQKKRRSKVDLLEERFDEKYGNLKTLCTILLHCCNASHKDMVIQRRGMAKAPIMTRGVIKAPIMKRELVKVPQVIVKM</sequence>
<protein>
    <submittedName>
        <fullName evidence="2">Uncharacterized protein</fullName>
    </submittedName>
</protein>
<gene>
    <name evidence="2" type="ORF">DPMN_058473</name>
</gene>
<organism evidence="2 3">
    <name type="scientific">Dreissena polymorpha</name>
    <name type="common">Zebra mussel</name>
    <name type="synonym">Mytilus polymorpha</name>
    <dbReference type="NCBI Taxonomy" id="45954"/>
    <lineage>
        <taxon>Eukaryota</taxon>
        <taxon>Metazoa</taxon>
        <taxon>Spiralia</taxon>
        <taxon>Lophotrochozoa</taxon>
        <taxon>Mollusca</taxon>
        <taxon>Bivalvia</taxon>
        <taxon>Autobranchia</taxon>
        <taxon>Heteroconchia</taxon>
        <taxon>Euheterodonta</taxon>
        <taxon>Imparidentia</taxon>
        <taxon>Neoheterodontei</taxon>
        <taxon>Myida</taxon>
        <taxon>Dreissenoidea</taxon>
        <taxon>Dreissenidae</taxon>
        <taxon>Dreissena</taxon>
    </lineage>
</organism>
<comment type="caution">
    <text evidence="2">The sequence shown here is derived from an EMBL/GenBank/DDBJ whole genome shotgun (WGS) entry which is preliminary data.</text>
</comment>
<evidence type="ECO:0000256" key="1">
    <source>
        <dbReference type="SAM" id="MobiDB-lite"/>
    </source>
</evidence>
<reference evidence="2" key="1">
    <citation type="journal article" date="2019" name="bioRxiv">
        <title>The Genome of the Zebra Mussel, Dreissena polymorpha: A Resource for Invasive Species Research.</title>
        <authorList>
            <person name="McCartney M.A."/>
            <person name="Auch B."/>
            <person name="Kono T."/>
            <person name="Mallez S."/>
            <person name="Zhang Y."/>
            <person name="Obille A."/>
            <person name="Becker A."/>
            <person name="Abrahante J.E."/>
            <person name="Garbe J."/>
            <person name="Badalamenti J.P."/>
            <person name="Herman A."/>
            <person name="Mangelson H."/>
            <person name="Liachko I."/>
            <person name="Sullivan S."/>
            <person name="Sone E.D."/>
            <person name="Koren S."/>
            <person name="Silverstein K.A.T."/>
            <person name="Beckman K.B."/>
            <person name="Gohl D.M."/>
        </authorList>
    </citation>
    <scope>NUCLEOTIDE SEQUENCE</scope>
    <source>
        <strain evidence="2">Duluth1</strain>
        <tissue evidence="2">Whole animal</tissue>
    </source>
</reference>
<dbReference type="AlphaFoldDB" id="A0A9D4HDP5"/>
<feature type="region of interest" description="Disordered" evidence="1">
    <location>
        <begin position="1"/>
        <end position="42"/>
    </location>
</feature>
<proteinExistence type="predicted"/>
<keyword evidence="3" id="KW-1185">Reference proteome</keyword>
<evidence type="ECO:0000313" key="2">
    <source>
        <dbReference type="EMBL" id="KAH3715760.1"/>
    </source>
</evidence>